<accession>A0A391NWN4</accession>
<protein>
    <submittedName>
        <fullName evidence="1">Uncharacterized protein</fullName>
    </submittedName>
</protein>
<dbReference type="AlphaFoldDB" id="A0A391NWN4"/>
<dbReference type="EMBL" id="BDIP01001694">
    <property type="protein sequence ID" value="GCA62903.1"/>
    <property type="molecule type" value="Genomic_DNA"/>
</dbReference>
<name>A0A391NWN4_9EUKA</name>
<evidence type="ECO:0000313" key="2">
    <source>
        <dbReference type="Proteomes" id="UP000265618"/>
    </source>
</evidence>
<feature type="non-terminal residue" evidence="1">
    <location>
        <position position="75"/>
    </location>
</feature>
<sequence>MEDSPEVTVTRILNLPEPLGPNPTVERGVRYGPELDREGRPVRWLPYLPRAGQRDWDSFGVTSIGLDRVLFLEQT</sequence>
<reference evidence="1 2" key="1">
    <citation type="journal article" date="2018" name="PLoS ONE">
        <title>The draft genome of Kipferlia bialata reveals reductive genome evolution in fornicate parasites.</title>
        <authorList>
            <person name="Tanifuji G."/>
            <person name="Takabayashi S."/>
            <person name="Kume K."/>
            <person name="Takagi M."/>
            <person name="Nakayama T."/>
            <person name="Kamikawa R."/>
            <person name="Inagaki Y."/>
            <person name="Hashimoto T."/>
        </authorList>
    </citation>
    <scope>NUCLEOTIDE SEQUENCE [LARGE SCALE GENOMIC DNA]</scope>
    <source>
        <strain evidence="1">NY0173</strain>
    </source>
</reference>
<dbReference type="Proteomes" id="UP000265618">
    <property type="component" value="Unassembled WGS sequence"/>
</dbReference>
<evidence type="ECO:0000313" key="1">
    <source>
        <dbReference type="EMBL" id="GCA62903.1"/>
    </source>
</evidence>
<gene>
    <name evidence="1" type="ORF">KIPB_006537</name>
</gene>
<comment type="caution">
    <text evidence="1">The sequence shown here is derived from an EMBL/GenBank/DDBJ whole genome shotgun (WGS) entry which is preliminary data.</text>
</comment>
<keyword evidence="2" id="KW-1185">Reference proteome</keyword>
<organism evidence="1 2">
    <name type="scientific">Kipferlia bialata</name>
    <dbReference type="NCBI Taxonomy" id="797122"/>
    <lineage>
        <taxon>Eukaryota</taxon>
        <taxon>Metamonada</taxon>
        <taxon>Carpediemonas-like organisms</taxon>
        <taxon>Kipferlia</taxon>
    </lineage>
</organism>
<proteinExistence type="predicted"/>